<protein>
    <submittedName>
        <fullName evidence="2">DUF2628 domain-containing protein</fullName>
    </submittedName>
</protein>
<name>A0ABY4S0C0_AQUTE</name>
<sequence length="120" mass="13806">MEASAIELSEGWKKKFALIEKAGGPALPNFKSLSRMERFKVNFNVLAFMFMPFYFIAKGMWRKGLTLFLITVVVVNVIDFAFDGVALADRLANFFGPFLFSMQANKDYYRKVVLGRNGWW</sequence>
<keyword evidence="1" id="KW-0812">Transmembrane</keyword>
<feature type="transmembrane region" description="Helical" evidence="1">
    <location>
        <begin position="67"/>
        <end position="88"/>
    </location>
</feature>
<keyword evidence="1" id="KW-0472">Membrane</keyword>
<dbReference type="Proteomes" id="UP001056201">
    <property type="component" value="Chromosome 1"/>
</dbReference>
<accession>A0ABY4S0C0</accession>
<keyword evidence="1" id="KW-1133">Transmembrane helix</keyword>
<reference evidence="2" key="1">
    <citation type="submission" date="2022-05" db="EMBL/GenBank/DDBJ databases">
        <title>An RpoN-dependent PEP-CTERM gene is involved in floc formation of an Aquincola tertiaricarbonis strain.</title>
        <authorList>
            <person name="Qiu D."/>
            <person name="Xia M."/>
        </authorList>
    </citation>
    <scope>NUCLEOTIDE SEQUENCE</scope>
    <source>
        <strain evidence="2">RN12</strain>
    </source>
</reference>
<organism evidence="2 3">
    <name type="scientific">Aquincola tertiaricarbonis</name>
    <dbReference type="NCBI Taxonomy" id="391953"/>
    <lineage>
        <taxon>Bacteria</taxon>
        <taxon>Pseudomonadati</taxon>
        <taxon>Pseudomonadota</taxon>
        <taxon>Betaproteobacteria</taxon>
        <taxon>Burkholderiales</taxon>
        <taxon>Sphaerotilaceae</taxon>
        <taxon>Aquincola</taxon>
    </lineage>
</organism>
<keyword evidence="3" id="KW-1185">Reference proteome</keyword>
<evidence type="ECO:0000313" key="2">
    <source>
        <dbReference type="EMBL" id="URI06751.1"/>
    </source>
</evidence>
<dbReference type="InterPro" id="IPR024399">
    <property type="entry name" value="DUF2628"/>
</dbReference>
<dbReference type="EMBL" id="CP097635">
    <property type="protein sequence ID" value="URI06751.1"/>
    <property type="molecule type" value="Genomic_DNA"/>
</dbReference>
<dbReference type="Pfam" id="PF10947">
    <property type="entry name" value="DUF2628"/>
    <property type="match status" value="1"/>
</dbReference>
<proteinExistence type="predicted"/>
<gene>
    <name evidence="2" type="ORF">MW290_12680</name>
</gene>
<feature type="transmembrane region" description="Helical" evidence="1">
    <location>
        <begin position="41"/>
        <end position="61"/>
    </location>
</feature>
<evidence type="ECO:0000313" key="3">
    <source>
        <dbReference type="Proteomes" id="UP001056201"/>
    </source>
</evidence>
<dbReference type="RefSeq" id="WP_250195014.1">
    <property type="nucleotide sequence ID" value="NZ_CP097635.1"/>
</dbReference>
<evidence type="ECO:0000256" key="1">
    <source>
        <dbReference type="SAM" id="Phobius"/>
    </source>
</evidence>